<protein>
    <submittedName>
        <fullName evidence="9">Methyl-accepting chemotaxis sensory transducer with HAMP domain</fullName>
    </submittedName>
</protein>
<dbReference type="FunFam" id="1.10.287.950:FF:000001">
    <property type="entry name" value="Methyl-accepting chemotaxis sensory transducer"/>
    <property type="match status" value="1"/>
</dbReference>
<accession>A0A1Q8YG27</accession>
<dbReference type="InterPro" id="IPR004089">
    <property type="entry name" value="MCPsignal_dom"/>
</dbReference>
<dbReference type="CDD" id="cd06225">
    <property type="entry name" value="HAMP"/>
    <property type="match status" value="1"/>
</dbReference>
<evidence type="ECO:0000256" key="3">
    <source>
        <dbReference type="ARBA" id="ARBA00029447"/>
    </source>
</evidence>
<dbReference type="Gene3D" id="1.10.287.950">
    <property type="entry name" value="Methyl-accepting chemotaxis protein"/>
    <property type="match status" value="1"/>
</dbReference>
<dbReference type="PANTHER" id="PTHR43531:SF14">
    <property type="entry name" value="METHYL-ACCEPTING CHEMOTAXIS PROTEIN I-RELATED"/>
    <property type="match status" value="1"/>
</dbReference>
<dbReference type="PROSITE" id="PS50111">
    <property type="entry name" value="CHEMOTAXIS_TRANSDUC_2"/>
    <property type="match status" value="1"/>
</dbReference>
<dbReference type="AlphaFoldDB" id="A0A1Q8YG27"/>
<reference evidence="9 10" key="1">
    <citation type="submission" date="2017-01" db="EMBL/GenBank/DDBJ databases">
        <title>Genome sequence of Rhodoferax antarcticus ANT.BR, a psychrophilic purple nonsulfur bacterium from an Antarctic microbial mat.</title>
        <authorList>
            <person name="Baker J."/>
            <person name="Riester C."/>
            <person name="Skinner B."/>
            <person name="Newell A."/>
            <person name="Swingley W."/>
            <person name="Madigan M."/>
            <person name="Jung D."/>
            <person name="Asao M."/>
            <person name="Chen M."/>
            <person name="Loughlin P."/>
            <person name="Pan H."/>
            <person name="Lin S."/>
            <person name="Li N."/>
            <person name="Shaw J."/>
            <person name="Prado M."/>
            <person name="Sherman C."/>
            <person name="Li X."/>
            <person name="Tang J."/>
            <person name="Blankenship R."/>
            <person name="Zhao T."/>
            <person name="Touchman J."/>
            <person name="Sattley M."/>
        </authorList>
    </citation>
    <scope>NUCLEOTIDE SEQUENCE [LARGE SCALE GENOMIC DNA]</scope>
    <source>
        <strain evidence="9 10">ANT.BR</strain>
    </source>
</reference>
<sequence length="592" mass="61758">MKHLKISTRLFLGFGVITLAFLVLSAVTAWRMQQVSQATAQMETEMVLLDLAEKWQADVRQNSARSLAAAYSPGPAMFEFFKADMAATSAQTTVTQKKFLELSQDEAALKKAQAVGDVRKTWLEIREQANALKATGDEAATQALVRDKFVPATADYIRVTQSLVDGQLTSVRDTRKGIEALFNQIYLVGSALLALCIGIAIFASWSISRGIAKGIDMASTAAQRIGEGDLSQNLPQDGKDEIGHLMQALAKMQASLANVVHDVRQGSESVSTASAEIAQGNQDLSSRTESQASALEETAASMEELSSTVKQNADNARQANQLAVSASQVAEQGGAVVAEVVDTMRGINEASRKIADIISVIDGIAFQTNILALNAAVEAARAGEQGRGFAVVASEVRSLAGRSAEAAKEIKALINASVERVETGSALVDKAGVTMADVVTSIKRVTDIMGEISAASTEQSLGVGQVGEAVIQMDQVTQQNAALVEEMAAAASSLRSQAQALVQTVAVFKLGAGDHSSASPLPPAAVRAHPPKAMAFKGVDRRAGGVPKGAAARGAAPAQPRPAKAAAVPLAAPVAKAPVPASGTSDADWETF</sequence>
<dbReference type="Proteomes" id="UP000185911">
    <property type="component" value="Unassembled WGS sequence"/>
</dbReference>
<feature type="compositionally biased region" description="Polar residues" evidence="5">
    <location>
        <begin position="271"/>
        <end position="293"/>
    </location>
</feature>
<proteinExistence type="inferred from homology"/>
<keyword evidence="4" id="KW-0807">Transducer</keyword>
<dbReference type="PANTHER" id="PTHR43531">
    <property type="entry name" value="PROTEIN ICFG"/>
    <property type="match status" value="1"/>
</dbReference>
<dbReference type="SMART" id="SM00304">
    <property type="entry name" value="HAMP"/>
    <property type="match status" value="1"/>
</dbReference>
<dbReference type="InterPro" id="IPR047347">
    <property type="entry name" value="YvaQ-like_sensor"/>
</dbReference>
<dbReference type="CDD" id="cd11386">
    <property type="entry name" value="MCP_signal"/>
    <property type="match status" value="1"/>
</dbReference>
<dbReference type="InterPro" id="IPR024478">
    <property type="entry name" value="HlyB_4HB_MCP"/>
</dbReference>
<keyword evidence="6" id="KW-0812">Transmembrane</keyword>
<feature type="region of interest" description="Disordered" evidence="5">
    <location>
        <begin position="542"/>
        <end position="565"/>
    </location>
</feature>
<dbReference type="CDD" id="cd19411">
    <property type="entry name" value="MCP2201-like_sensor"/>
    <property type="match status" value="1"/>
</dbReference>
<dbReference type="Pfam" id="PF00672">
    <property type="entry name" value="HAMP"/>
    <property type="match status" value="1"/>
</dbReference>
<evidence type="ECO:0000256" key="4">
    <source>
        <dbReference type="PROSITE-ProRule" id="PRU00284"/>
    </source>
</evidence>
<evidence type="ECO:0000313" key="10">
    <source>
        <dbReference type="Proteomes" id="UP000185911"/>
    </source>
</evidence>
<dbReference type="STRING" id="81479.RA876_03165"/>
<evidence type="ECO:0000259" key="7">
    <source>
        <dbReference type="PROSITE" id="PS50111"/>
    </source>
</evidence>
<dbReference type="InterPro" id="IPR004090">
    <property type="entry name" value="Chemotax_Me-accpt_rcpt"/>
</dbReference>
<gene>
    <name evidence="9" type="ORF">BLL52_1752</name>
</gene>
<dbReference type="SMART" id="SM00283">
    <property type="entry name" value="MA"/>
    <property type="match status" value="1"/>
</dbReference>
<evidence type="ECO:0000256" key="6">
    <source>
        <dbReference type="SAM" id="Phobius"/>
    </source>
</evidence>
<feature type="compositionally biased region" description="Low complexity" evidence="5">
    <location>
        <begin position="544"/>
        <end position="565"/>
    </location>
</feature>
<dbReference type="RefSeq" id="WP_075586138.1">
    <property type="nucleotide sequence ID" value="NZ_MSYM01000011.1"/>
</dbReference>
<feature type="region of interest" description="Disordered" evidence="5">
    <location>
        <begin position="271"/>
        <end position="299"/>
    </location>
</feature>
<dbReference type="PROSITE" id="PS50885">
    <property type="entry name" value="HAMP"/>
    <property type="match status" value="1"/>
</dbReference>
<feature type="domain" description="HAMP" evidence="8">
    <location>
        <begin position="209"/>
        <end position="261"/>
    </location>
</feature>
<feature type="transmembrane region" description="Helical" evidence="6">
    <location>
        <begin position="185"/>
        <end position="207"/>
    </location>
</feature>
<dbReference type="InterPro" id="IPR051310">
    <property type="entry name" value="MCP_chemotaxis"/>
</dbReference>
<dbReference type="PRINTS" id="PR00260">
    <property type="entry name" value="CHEMTRNSDUCR"/>
</dbReference>
<evidence type="ECO:0000259" key="8">
    <source>
        <dbReference type="PROSITE" id="PS50885"/>
    </source>
</evidence>
<dbReference type="EMBL" id="MSYM01000011">
    <property type="protein sequence ID" value="OLP07001.1"/>
    <property type="molecule type" value="Genomic_DNA"/>
</dbReference>
<dbReference type="SUPFAM" id="SSF58104">
    <property type="entry name" value="Methyl-accepting chemotaxis protein (MCP) signaling domain"/>
    <property type="match status" value="1"/>
</dbReference>
<evidence type="ECO:0000313" key="9">
    <source>
        <dbReference type="EMBL" id="OLP07001.1"/>
    </source>
</evidence>
<keyword evidence="6" id="KW-1133">Transmembrane helix</keyword>
<feature type="domain" description="Methyl-accepting transducer" evidence="7">
    <location>
        <begin position="266"/>
        <end position="495"/>
    </location>
</feature>
<dbReference type="GO" id="GO:0004888">
    <property type="term" value="F:transmembrane signaling receptor activity"/>
    <property type="evidence" value="ECO:0007669"/>
    <property type="project" value="InterPro"/>
</dbReference>
<dbReference type="GO" id="GO:0006935">
    <property type="term" value="P:chemotaxis"/>
    <property type="evidence" value="ECO:0007669"/>
    <property type="project" value="InterPro"/>
</dbReference>
<keyword evidence="10" id="KW-1185">Reference proteome</keyword>
<dbReference type="Pfam" id="PF00015">
    <property type="entry name" value="MCPsignal"/>
    <property type="match status" value="1"/>
</dbReference>
<comment type="similarity">
    <text evidence="3">Belongs to the methyl-accepting chemotaxis (MCP) protein family.</text>
</comment>
<keyword evidence="2" id="KW-0488">Methylation</keyword>
<dbReference type="GO" id="GO:0007165">
    <property type="term" value="P:signal transduction"/>
    <property type="evidence" value="ECO:0007669"/>
    <property type="project" value="UniProtKB-KW"/>
</dbReference>
<keyword evidence="6" id="KW-0472">Membrane</keyword>
<comment type="caution">
    <text evidence="9">The sequence shown here is derived from an EMBL/GenBank/DDBJ whole genome shotgun (WGS) entry which is preliminary data.</text>
</comment>
<organism evidence="9 10">
    <name type="scientific">Rhodoferax antarcticus ANT.BR</name>
    <dbReference type="NCBI Taxonomy" id="1111071"/>
    <lineage>
        <taxon>Bacteria</taxon>
        <taxon>Pseudomonadati</taxon>
        <taxon>Pseudomonadota</taxon>
        <taxon>Betaproteobacteria</taxon>
        <taxon>Burkholderiales</taxon>
        <taxon>Comamonadaceae</taxon>
        <taxon>Rhodoferax</taxon>
    </lineage>
</organism>
<evidence type="ECO:0000256" key="5">
    <source>
        <dbReference type="SAM" id="MobiDB-lite"/>
    </source>
</evidence>
<dbReference type="Pfam" id="PF12729">
    <property type="entry name" value="4HB_MCP_1"/>
    <property type="match status" value="1"/>
</dbReference>
<dbReference type="InterPro" id="IPR003660">
    <property type="entry name" value="HAMP_dom"/>
</dbReference>
<dbReference type="GO" id="GO:0005886">
    <property type="term" value="C:plasma membrane"/>
    <property type="evidence" value="ECO:0007669"/>
    <property type="project" value="TreeGrafter"/>
</dbReference>
<evidence type="ECO:0000256" key="2">
    <source>
        <dbReference type="ARBA" id="ARBA00022481"/>
    </source>
</evidence>
<evidence type="ECO:0000256" key="1">
    <source>
        <dbReference type="ARBA" id="ARBA00004370"/>
    </source>
</evidence>
<name>A0A1Q8YG27_9BURK</name>
<comment type="subcellular location">
    <subcellularLocation>
        <location evidence="1">Membrane</location>
    </subcellularLocation>
</comment>